<evidence type="ECO:0000313" key="1">
    <source>
        <dbReference type="EMBL" id="RSL94172.1"/>
    </source>
</evidence>
<dbReference type="Proteomes" id="UP000287144">
    <property type="component" value="Unassembled WGS sequence"/>
</dbReference>
<evidence type="ECO:0000313" key="2">
    <source>
        <dbReference type="Proteomes" id="UP000287144"/>
    </source>
</evidence>
<gene>
    <name evidence="1" type="ORF">CEP52_012785</name>
</gene>
<name>A0A428SWJ9_9HYPO</name>
<sequence length="174" mass="19313">MENEACNFELVNGIIQSSFDWTKRLSPALLTACPVHSLDLSTPQLLALDLTAPTSHASSAGRLSLTLVRSLARVHTSTQRATVSRVRFPACVSFAASVNWSQEHSVIDSAPFRRHQSLVLVLTLSFWIFKSHLIAPLGANHHHFVSDPIKACQLSRAHLQFGWPTRRVTPLRTK</sequence>
<reference evidence="1 2" key="1">
    <citation type="submission" date="2017-06" db="EMBL/GenBank/DDBJ databases">
        <title>Comparative genomic analysis of Ambrosia Fusariam Clade fungi.</title>
        <authorList>
            <person name="Stajich J.E."/>
            <person name="Carrillo J."/>
            <person name="Kijimoto T."/>
            <person name="Eskalen A."/>
            <person name="O'Donnell K."/>
            <person name="Kasson M."/>
        </authorList>
    </citation>
    <scope>NUCLEOTIDE SEQUENCE [LARGE SCALE GENOMIC DNA]</scope>
    <source>
        <strain evidence="1 2">NRRL62579</strain>
    </source>
</reference>
<dbReference type="EMBL" id="NKCK01000171">
    <property type="protein sequence ID" value="RSL94172.1"/>
    <property type="molecule type" value="Genomic_DNA"/>
</dbReference>
<comment type="caution">
    <text evidence="1">The sequence shown here is derived from an EMBL/GenBank/DDBJ whole genome shotgun (WGS) entry which is preliminary data.</text>
</comment>
<proteinExistence type="predicted"/>
<accession>A0A428SWJ9</accession>
<organism evidence="1 2">
    <name type="scientific">Fusarium oligoseptatum</name>
    <dbReference type="NCBI Taxonomy" id="2604345"/>
    <lineage>
        <taxon>Eukaryota</taxon>
        <taxon>Fungi</taxon>
        <taxon>Dikarya</taxon>
        <taxon>Ascomycota</taxon>
        <taxon>Pezizomycotina</taxon>
        <taxon>Sordariomycetes</taxon>
        <taxon>Hypocreomycetidae</taxon>
        <taxon>Hypocreales</taxon>
        <taxon>Nectriaceae</taxon>
        <taxon>Fusarium</taxon>
        <taxon>Fusarium solani species complex</taxon>
    </lineage>
</organism>
<dbReference type="AlphaFoldDB" id="A0A428SWJ9"/>
<keyword evidence="2" id="KW-1185">Reference proteome</keyword>
<protein>
    <submittedName>
        <fullName evidence="1">Uncharacterized protein</fullName>
    </submittedName>
</protein>